<dbReference type="Proteomes" id="UP000017559">
    <property type="component" value="Unassembled WGS sequence"/>
</dbReference>
<dbReference type="Pfam" id="PF10346">
    <property type="entry name" value="Con-6"/>
    <property type="match status" value="3"/>
</dbReference>
<evidence type="ECO:0000313" key="3">
    <source>
        <dbReference type="Proteomes" id="UP000017559"/>
    </source>
</evidence>
<evidence type="ECO:0000256" key="1">
    <source>
        <dbReference type="SAM" id="MobiDB-lite"/>
    </source>
</evidence>
<dbReference type="AlphaFoldDB" id="V2XD02"/>
<proteinExistence type="predicted"/>
<reference evidence="2 3" key="1">
    <citation type="journal article" date="2014" name="BMC Genomics">
        <title>Genome and secretome analysis of the hemibiotrophic fungal pathogen, Moniliophthora roreri, which causes frosty pod rot disease of cacao: mechanisms of the biotrophic and necrotrophic phases.</title>
        <authorList>
            <person name="Meinhardt L.W."/>
            <person name="Costa G.G.L."/>
            <person name="Thomazella D.P.T."/>
            <person name="Teixeira P.J.P.L."/>
            <person name="Carazzolle M.F."/>
            <person name="Schuster S.C."/>
            <person name="Carlson J.E."/>
            <person name="Guiltinan M.J."/>
            <person name="Mieczkowski P."/>
            <person name="Farmer A."/>
            <person name="Ramaraj T."/>
            <person name="Crozier J."/>
            <person name="Davis R.E."/>
            <person name="Shao J."/>
            <person name="Melnick R.L."/>
            <person name="Pereira G.A.G."/>
            <person name="Bailey B.A."/>
        </authorList>
    </citation>
    <scope>NUCLEOTIDE SEQUENCE [LARGE SCALE GENOMIC DNA]</scope>
    <source>
        <strain evidence="2 3">MCA 2997</strain>
    </source>
</reference>
<organism evidence="2 3">
    <name type="scientific">Moniliophthora roreri (strain MCA 2997)</name>
    <name type="common">Cocoa frosty pod rot fungus</name>
    <name type="synonym">Crinipellis roreri</name>
    <dbReference type="NCBI Taxonomy" id="1381753"/>
    <lineage>
        <taxon>Eukaryota</taxon>
        <taxon>Fungi</taxon>
        <taxon>Dikarya</taxon>
        <taxon>Basidiomycota</taxon>
        <taxon>Agaricomycotina</taxon>
        <taxon>Agaricomycetes</taxon>
        <taxon>Agaricomycetidae</taxon>
        <taxon>Agaricales</taxon>
        <taxon>Marasmiineae</taxon>
        <taxon>Marasmiaceae</taxon>
        <taxon>Moniliophthora</taxon>
    </lineage>
</organism>
<gene>
    <name evidence="2" type="ORF">Moror_4150</name>
</gene>
<evidence type="ECO:0000313" key="2">
    <source>
        <dbReference type="EMBL" id="ESK90686.1"/>
    </source>
</evidence>
<dbReference type="KEGG" id="mrr:Moror_4150"/>
<protein>
    <submittedName>
        <fullName evidence="2">Uncharacterized protein</fullName>
    </submittedName>
</protein>
<feature type="region of interest" description="Disordered" evidence="1">
    <location>
        <begin position="99"/>
        <end position="118"/>
    </location>
</feature>
<sequence>MSTVRSIPSTSLPQNRKCKECTAIVELPASRCTKCRARRQEKRRQSTKQRATHVMENIDVNSQGVTETKKRKANTASVEDDRKRKKRKLQNFVKKMPVLQPVPNSENHSADSSETDRPEQFMNASEMHRRLKKLASSWTPGKTFRFNAYFSVIVDSKNPDNEKQSKLFARDISKIAGLPFNHNSYSKVAHKRDGDRFSLHTLTFPCNCVNDTTPKNSQSSLATWLSSQTSKEKSSECDGFIEIGSADDESHPLEIPAFITISFESTSATHHFIKMSSADNVARGLKAAINNPRVSDEAKESAQERLNDMTGTTQEHENRVLGGYKATLSNPSTSESAKDHAREVLDAAGVADYTGSTEAEFNEHDTRVLAGYKAALSNPRVSAEAKLHAEEYLRERGAV</sequence>
<dbReference type="InterPro" id="IPR018824">
    <property type="entry name" value="Conidiation-specific_6"/>
</dbReference>
<dbReference type="HOGENOM" id="CLU_690954_0_0_1"/>
<dbReference type="EMBL" id="AWSO01000420">
    <property type="protein sequence ID" value="ESK90686.1"/>
    <property type="molecule type" value="Genomic_DNA"/>
</dbReference>
<keyword evidence="3" id="KW-1185">Reference proteome</keyword>
<dbReference type="GO" id="GO:0005737">
    <property type="term" value="C:cytoplasm"/>
    <property type="evidence" value="ECO:0007669"/>
    <property type="project" value="TreeGrafter"/>
</dbReference>
<comment type="caution">
    <text evidence="2">The sequence shown here is derived from an EMBL/GenBank/DDBJ whole genome shotgun (WGS) entry which is preliminary data.</text>
</comment>
<dbReference type="PANTHER" id="PTHR36576">
    <property type="entry name" value="UPF0654 PROTEIN C11D3.01C-RELATED"/>
    <property type="match status" value="1"/>
</dbReference>
<dbReference type="PANTHER" id="PTHR36576:SF2">
    <property type="entry name" value="PROTEIN CON-6, PUTATIVE (AFU_ORTHOLOGUE AFUA_4G03615)-RELATED"/>
    <property type="match status" value="1"/>
</dbReference>
<name>V2XD02_MONRO</name>
<dbReference type="OrthoDB" id="3025610at2759"/>
<feature type="compositionally biased region" description="Basic and acidic residues" evidence="1">
    <location>
        <begin position="108"/>
        <end position="118"/>
    </location>
</feature>
<accession>V2XD02</accession>
<dbReference type="InterPro" id="IPR052670">
    <property type="entry name" value="UPF0654_domain"/>
</dbReference>
<feature type="region of interest" description="Disordered" evidence="1">
    <location>
        <begin position="61"/>
        <end position="91"/>
    </location>
</feature>